<organism evidence="1 2">
    <name type="scientific">Cannabis sativa</name>
    <name type="common">Hemp</name>
    <name type="synonym">Marijuana</name>
    <dbReference type="NCBI Taxonomy" id="3483"/>
    <lineage>
        <taxon>Eukaryota</taxon>
        <taxon>Viridiplantae</taxon>
        <taxon>Streptophyta</taxon>
        <taxon>Embryophyta</taxon>
        <taxon>Tracheophyta</taxon>
        <taxon>Spermatophyta</taxon>
        <taxon>Magnoliopsida</taxon>
        <taxon>eudicotyledons</taxon>
        <taxon>Gunneridae</taxon>
        <taxon>Pentapetalae</taxon>
        <taxon>rosids</taxon>
        <taxon>fabids</taxon>
        <taxon>Rosales</taxon>
        <taxon>Cannabaceae</taxon>
        <taxon>Cannabis</taxon>
    </lineage>
</organism>
<dbReference type="EMBL" id="JAATIQ010000081">
    <property type="protein sequence ID" value="KAF4386477.1"/>
    <property type="molecule type" value="Genomic_DNA"/>
</dbReference>
<proteinExistence type="predicted"/>
<dbReference type="AlphaFoldDB" id="A0A7J6GU80"/>
<evidence type="ECO:0000313" key="2">
    <source>
        <dbReference type="Proteomes" id="UP000583929"/>
    </source>
</evidence>
<evidence type="ECO:0000313" key="1">
    <source>
        <dbReference type="EMBL" id="KAF4386477.1"/>
    </source>
</evidence>
<name>A0A7J6GU80_CANSA</name>
<gene>
    <name evidence="1" type="ORF">G4B88_006733</name>
</gene>
<feature type="non-terminal residue" evidence="1">
    <location>
        <position position="112"/>
    </location>
</feature>
<dbReference type="Proteomes" id="UP000583929">
    <property type="component" value="Unassembled WGS sequence"/>
</dbReference>
<reference evidence="1 2" key="1">
    <citation type="journal article" date="2020" name="bioRxiv">
        <title>Sequence and annotation of 42 cannabis genomes reveals extensive copy number variation in cannabinoid synthesis and pathogen resistance genes.</title>
        <authorList>
            <person name="Mckernan K.J."/>
            <person name="Helbert Y."/>
            <person name="Kane L.T."/>
            <person name="Ebling H."/>
            <person name="Zhang L."/>
            <person name="Liu B."/>
            <person name="Eaton Z."/>
            <person name="Mclaughlin S."/>
            <person name="Kingan S."/>
            <person name="Baybayan P."/>
            <person name="Concepcion G."/>
            <person name="Jordan M."/>
            <person name="Riva A."/>
            <person name="Barbazuk W."/>
            <person name="Harkins T."/>
        </authorList>
    </citation>
    <scope>NUCLEOTIDE SEQUENCE [LARGE SCALE GENOMIC DNA]</scope>
    <source>
        <strain evidence="2">cv. Jamaican Lion 4</strain>
        <tissue evidence="1">Leaf</tissue>
    </source>
</reference>
<sequence length="112" mass="13025">FGFHGDKTVDDLISQANLKRKRRWKTEQRKKSSFYKMRARETASETSNTARSIVPSPQSQSHILRYVSGRLTVQELLRLSSDPFPAITSCPSLHINKHRGLNKNFQKTFRDY</sequence>
<protein>
    <submittedName>
        <fullName evidence="1">Uncharacterized protein</fullName>
    </submittedName>
</protein>
<keyword evidence="2" id="KW-1185">Reference proteome</keyword>
<comment type="caution">
    <text evidence="1">The sequence shown here is derived from an EMBL/GenBank/DDBJ whole genome shotgun (WGS) entry which is preliminary data.</text>
</comment>
<accession>A0A7J6GU80</accession>